<dbReference type="Proteomes" id="UP000593571">
    <property type="component" value="Unassembled WGS sequence"/>
</dbReference>
<accession>A0A7J8G567</accession>
<dbReference type="AlphaFoldDB" id="A0A7J8G567"/>
<dbReference type="PANTHER" id="PTHR46725:SF1">
    <property type="entry name" value="COILED-COIL DOMAIN-CONTAINING PROTEIN 57"/>
    <property type="match status" value="1"/>
</dbReference>
<dbReference type="GO" id="GO:0007020">
    <property type="term" value="P:microtubule nucleation"/>
    <property type="evidence" value="ECO:0007669"/>
    <property type="project" value="TreeGrafter"/>
</dbReference>
<keyword evidence="4" id="KW-1185">Reference proteome</keyword>
<dbReference type="GO" id="GO:0005876">
    <property type="term" value="C:spindle microtubule"/>
    <property type="evidence" value="ECO:0007669"/>
    <property type="project" value="TreeGrafter"/>
</dbReference>
<reference evidence="3 4" key="1">
    <citation type="journal article" date="2020" name="Nature">
        <title>Six reference-quality genomes reveal evolution of bat adaptations.</title>
        <authorList>
            <person name="Jebb D."/>
            <person name="Huang Z."/>
            <person name="Pippel M."/>
            <person name="Hughes G.M."/>
            <person name="Lavrichenko K."/>
            <person name="Devanna P."/>
            <person name="Winkler S."/>
            <person name="Jermiin L.S."/>
            <person name="Skirmuntt E.C."/>
            <person name="Katzourakis A."/>
            <person name="Burkitt-Gray L."/>
            <person name="Ray D.A."/>
            <person name="Sullivan K.A.M."/>
            <person name="Roscito J.G."/>
            <person name="Kirilenko B.M."/>
            <person name="Davalos L.M."/>
            <person name="Corthals A.P."/>
            <person name="Power M.L."/>
            <person name="Jones G."/>
            <person name="Ransome R.D."/>
            <person name="Dechmann D.K.N."/>
            <person name="Locatelli A.G."/>
            <person name="Puechmaille S.J."/>
            <person name="Fedrigo O."/>
            <person name="Jarvis E.D."/>
            <person name="Hiller M."/>
            <person name="Vernes S.C."/>
            <person name="Myers E.W."/>
            <person name="Teeling E.C."/>
        </authorList>
    </citation>
    <scope>NUCLEOTIDE SEQUENCE [LARGE SCALE GENOMIC DNA]</scope>
    <source>
        <strain evidence="3">MRouAeg1</strain>
        <tissue evidence="3">Muscle</tissue>
    </source>
</reference>
<gene>
    <name evidence="3" type="ORF">HJG63_002281</name>
</gene>
<organism evidence="3 4">
    <name type="scientific">Rousettus aegyptiacus</name>
    <name type="common">Egyptian fruit bat</name>
    <name type="synonym">Pteropus aegyptiacus</name>
    <dbReference type="NCBI Taxonomy" id="9407"/>
    <lineage>
        <taxon>Eukaryota</taxon>
        <taxon>Metazoa</taxon>
        <taxon>Chordata</taxon>
        <taxon>Craniata</taxon>
        <taxon>Vertebrata</taxon>
        <taxon>Euteleostomi</taxon>
        <taxon>Mammalia</taxon>
        <taxon>Eutheria</taxon>
        <taxon>Laurasiatheria</taxon>
        <taxon>Chiroptera</taxon>
        <taxon>Yinpterochiroptera</taxon>
        <taxon>Pteropodoidea</taxon>
        <taxon>Pteropodidae</taxon>
        <taxon>Rousettinae</taxon>
        <taxon>Rousettus</taxon>
    </lineage>
</organism>
<dbReference type="GO" id="GO:0060271">
    <property type="term" value="P:cilium assembly"/>
    <property type="evidence" value="ECO:0007669"/>
    <property type="project" value="TreeGrafter"/>
</dbReference>
<feature type="region of interest" description="Disordered" evidence="2">
    <location>
        <begin position="833"/>
        <end position="866"/>
    </location>
</feature>
<feature type="region of interest" description="Disordered" evidence="2">
    <location>
        <begin position="729"/>
        <end position="816"/>
    </location>
</feature>
<dbReference type="GO" id="GO:0005814">
    <property type="term" value="C:centriole"/>
    <property type="evidence" value="ECO:0007669"/>
    <property type="project" value="TreeGrafter"/>
</dbReference>
<feature type="compositionally biased region" description="Basic and acidic residues" evidence="2">
    <location>
        <begin position="737"/>
        <end position="763"/>
    </location>
</feature>
<feature type="compositionally biased region" description="Basic residues" evidence="2">
    <location>
        <begin position="838"/>
        <end position="852"/>
    </location>
</feature>
<feature type="compositionally biased region" description="Polar residues" evidence="2">
    <location>
        <begin position="764"/>
        <end position="776"/>
    </location>
</feature>
<evidence type="ECO:0000256" key="1">
    <source>
        <dbReference type="SAM" id="Coils"/>
    </source>
</evidence>
<dbReference type="GO" id="GO:0007099">
    <property type="term" value="P:centriole replication"/>
    <property type="evidence" value="ECO:0007669"/>
    <property type="project" value="TreeGrafter"/>
</dbReference>
<name>A0A7J8G567_ROUAE</name>
<feature type="coiled-coil region" evidence="1">
    <location>
        <begin position="86"/>
        <end position="167"/>
    </location>
</feature>
<dbReference type="PANTHER" id="PTHR46725">
    <property type="entry name" value="COILED-COIL DOMAIN-CONTAINING PROTEIN 57"/>
    <property type="match status" value="1"/>
</dbReference>
<feature type="coiled-coil region" evidence="1">
    <location>
        <begin position="516"/>
        <end position="543"/>
    </location>
</feature>
<feature type="compositionally biased region" description="Polar residues" evidence="2">
    <location>
        <begin position="785"/>
        <end position="796"/>
    </location>
</feature>
<evidence type="ECO:0000313" key="3">
    <source>
        <dbReference type="EMBL" id="KAF6455163.1"/>
    </source>
</evidence>
<feature type="coiled-coil region" evidence="1">
    <location>
        <begin position="443"/>
        <end position="477"/>
    </location>
</feature>
<dbReference type="EMBL" id="JACASE010000006">
    <property type="protein sequence ID" value="KAF6455163.1"/>
    <property type="molecule type" value="Genomic_DNA"/>
</dbReference>
<feature type="coiled-coil region" evidence="1">
    <location>
        <begin position="15"/>
        <end position="50"/>
    </location>
</feature>
<keyword evidence="1" id="KW-0175">Coiled coil</keyword>
<dbReference type="GO" id="GO:0045931">
    <property type="term" value="P:positive regulation of mitotic cell cycle"/>
    <property type="evidence" value="ECO:0007669"/>
    <property type="project" value="TreeGrafter"/>
</dbReference>
<evidence type="ECO:0000313" key="4">
    <source>
        <dbReference type="Proteomes" id="UP000593571"/>
    </source>
</evidence>
<proteinExistence type="predicted"/>
<dbReference type="GO" id="GO:0034451">
    <property type="term" value="C:centriolar satellite"/>
    <property type="evidence" value="ECO:0007669"/>
    <property type="project" value="TreeGrafter"/>
</dbReference>
<feature type="coiled-coil region" evidence="1">
    <location>
        <begin position="282"/>
        <end position="416"/>
    </location>
</feature>
<protein>
    <submittedName>
        <fullName evidence="3">Coiled-coil domain containing 57</fullName>
    </submittedName>
</protein>
<evidence type="ECO:0000256" key="2">
    <source>
        <dbReference type="SAM" id="MobiDB-lite"/>
    </source>
</evidence>
<dbReference type="InterPro" id="IPR042481">
    <property type="entry name" value="CCDC57"/>
</dbReference>
<comment type="caution">
    <text evidence="3">The sequence shown here is derived from an EMBL/GenBank/DDBJ whole genome shotgun (WGS) entry which is preliminary data.</text>
</comment>
<feature type="coiled-coil region" evidence="1">
    <location>
        <begin position="194"/>
        <end position="242"/>
    </location>
</feature>
<sequence>MPPPPPSEQALDVLLARKEEEWRALQAQRSQLQEAALREAQARLRRLQEDFVYNLQVLEERDRELERYDAAFAQARGLEEARQAEASELRVEAAKLRQALTREAQRLEDLQQRYRQKLQEHRLELERVRSDQGSEIDRQREQYEKLTWKLERKLEELDGELALQRQELLLEFESELQKRERELRLQADSASSAVLTHELQVQQLSRELAAVREAGAQAAESLRSAEAASSELRDKLQRSARELGDLTAVKDARIRDLEGQLHCVQLTWRKEEETFRRKHEELDRLARERDVALAAVKDAHAEQLQALEAQVRGLQAHCEALELQLRKAEWRRADSAREQDAATDRLREEASALRSAWDAQVAQLSKEATAKDLQVQSLQEEEAKLKAQLARCQQDVVRYRRQLSLAVEREQSLEREKVQLGLDWQRRCDHVERDRYQQSEELVRGLATAKEQVAAKLQETERKLRDQEVVLKAVTLERDRAMQALSTRGPLPETDAQLLLRSHEGETSESFPSSEIQRLQDQNASLRNVVAQMRTEMEALSDHVHPSAHVGGETTSPRQPEAQAAADAATPDYVLALEAEIRTLKHKFQTLEEQLGGVLEPLPAEARPPADARPPAQAASDAAAGGAVLADGVATGFALRRLGDRARLLNFLVARLKQKVLQGPLDVDTVRRELPHELDQVHLEVLELRKQVAELEKHFVSAGKEGGAHPSQQQPWVLDAMALGRERQPKIPTATDRSPRQKENQSPKPHQAPECHQDRDCHTQRSPSLASSSLQDTWKLLDLGSSPSGPTSQDDSTAVGPKVPPAAHGLPHPDGSPIQKLVAFAIEGTKMDMQAKAKAARPSRVHPAKPRCSRQPPKVRNYNCKE</sequence>